<evidence type="ECO:0000256" key="5">
    <source>
        <dbReference type="ARBA" id="ARBA00022741"/>
    </source>
</evidence>
<comment type="catalytic activity">
    <reaction evidence="7 8">
        <text>UDP-N-acetyl-alpha-D-muramoyl-L-alanine + D-glutamate + ATP = UDP-N-acetyl-alpha-D-muramoyl-L-alanyl-D-glutamate + ADP + phosphate + H(+)</text>
        <dbReference type="Rhea" id="RHEA:16429"/>
        <dbReference type="ChEBI" id="CHEBI:15378"/>
        <dbReference type="ChEBI" id="CHEBI:29986"/>
        <dbReference type="ChEBI" id="CHEBI:30616"/>
        <dbReference type="ChEBI" id="CHEBI:43474"/>
        <dbReference type="ChEBI" id="CHEBI:83898"/>
        <dbReference type="ChEBI" id="CHEBI:83900"/>
        <dbReference type="ChEBI" id="CHEBI:456216"/>
        <dbReference type="EC" id="6.3.2.9"/>
    </reaction>
</comment>
<dbReference type="NCBIfam" id="TIGR01087">
    <property type="entry name" value="murD"/>
    <property type="match status" value="1"/>
</dbReference>
<dbReference type="AlphaFoldDB" id="A0A6H1WRH2"/>
<comment type="similarity">
    <text evidence="7">Belongs to the MurCDEF family.</text>
</comment>
<dbReference type="InterPro" id="IPR036615">
    <property type="entry name" value="Mur_ligase_C_dom_sf"/>
</dbReference>
<dbReference type="Gene3D" id="3.40.50.720">
    <property type="entry name" value="NAD(P)-binding Rossmann-like Domain"/>
    <property type="match status" value="1"/>
</dbReference>
<keyword evidence="4 7" id="KW-0436">Ligase</keyword>
<comment type="subcellular location">
    <subcellularLocation>
        <location evidence="1 7 8">Cytoplasm</location>
    </subcellularLocation>
</comment>
<feature type="domain" description="Mur ligase C-terminal" evidence="9">
    <location>
        <begin position="317"/>
        <end position="428"/>
    </location>
</feature>
<dbReference type="PANTHER" id="PTHR43692">
    <property type="entry name" value="UDP-N-ACETYLMURAMOYLALANINE--D-GLUTAMATE LIGASE"/>
    <property type="match status" value="1"/>
</dbReference>
<evidence type="ECO:0000256" key="1">
    <source>
        <dbReference type="ARBA" id="ARBA00004496"/>
    </source>
</evidence>
<keyword evidence="7 8" id="KW-0132">Cell division</keyword>
<keyword evidence="7 8" id="KW-0961">Cell wall biogenesis/degradation</keyword>
<comment type="function">
    <text evidence="7 8">Cell wall formation. Catalyzes the addition of glutamate to the nucleotide precursor UDP-N-acetylmuramoyl-L-alanine (UMA).</text>
</comment>
<dbReference type="EMBL" id="CP042909">
    <property type="protein sequence ID" value="QJA05759.1"/>
    <property type="molecule type" value="Genomic_DNA"/>
</dbReference>
<dbReference type="GO" id="GO:0071555">
    <property type="term" value="P:cell wall organization"/>
    <property type="evidence" value="ECO:0007669"/>
    <property type="project" value="UniProtKB-KW"/>
</dbReference>
<keyword evidence="7 8" id="KW-0573">Peptidoglycan synthesis</keyword>
<keyword evidence="7 8" id="KW-0131">Cell cycle</keyword>
<dbReference type="InterPro" id="IPR004101">
    <property type="entry name" value="Mur_ligase_C"/>
</dbReference>
<dbReference type="RefSeq" id="WP_168719119.1">
    <property type="nucleotide sequence ID" value="NZ_CP042909.1"/>
</dbReference>
<dbReference type="Pfam" id="PF08245">
    <property type="entry name" value="Mur_ligase_M"/>
    <property type="match status" value="1"/>
</dbReference>
<dbReference type="PANTHER" id="PTHR43692:SF1">
    <property type="entry name" value="UDP-N-ACETYLMURAMOYLALANINE--D-GLUTAMATE LIGASE"/>
    <property type="match status" value="1"/>
</dbReference>
<dbReference type="InterPro" id="IPR005762">
    <property type="entry name" value="MurD"/>
</dbReference>
<dbReference type="SUPFAM" id="SSF53623">
    <property type="entry name" value="MurD-like peptide ligases, catalytic domain"/>
    <property type="match status" value="1"/>
</dbReference>
<dbReference type="HAMAP" id="MF_00639">
    <property type="entry name" value="MurD"/>
    <property type="match status" value="1"/>
</dbReference>
<gene>
    <name evidence="7 11" type="primary">murD</name>
    <name evidence="11" type="ORF">FVE67_02630</name>
</gene>
<sequence>MDLRGARVVIVGFGRSGRAAARLAAVLGAEVVVSENRRAEDLPPGDYYALLERGVRFETGGHRAETLLSADLVVVSPGVPPAVYESAQKKGLPVWGELEFAFRALRRRPPLVAVTGTNGKTTTTAMVADILRLSGFKVFAGGNYGIPLAEYVLSGEPAERLVLEVSSFQLETVEAFAPQAAAILNLTPDHLERYGDLGAYARAKARVFQNLPGEGVGLLPHPGLSGAGGELLLRECPDFRGSLLFFGDFPGLPVEVGERDFRLRIFGEEEVYSFAGFRLLGRHNRLNFAVAAALARTVGASPEAVQKAVRSFVGFPHRLEFVGSFGGVYFVNDSKATNVDATRVALESLSEPIVLILGGLHKGASYRPLYELIRRKVRLLILMGASRGVMAEELSGATEMRLAEGLAEALALALQEARPGDTVLLSPAAASFDQFESYEERGEVFRDLVLAYAPKVLAREEPSPEVYH</sequence>
<feature type="binding site" evidence="7">
    <location>
        <begin position="116"/>
        <end position="122"/>
    </location>
    <ligand>
        <name>ATP</name>
        <dbReference type="ChEBI" id="CHEBI:30616"/>
    </ligand>
</feature>
<name>A0A6H1WRH2_9BACT</name>
<evidence type="ECO:0000313" key="11">
    <source>
        <dbReference type="EMBL" id="QJA05759.1"/>
    </source>
</evidence>
<dbReference type="GO" id="GO:0008764">
    <property type="term" value="F:UDP-N-acetylmuramoylalanine-D-glutamate ligase activity"/>
    <property type="evidence" value="ECO:0007669"/>
    <property type="project" value="UniProtKB-UniRule"/>
</dbReference>
<dbReference type="UniPathway" id="UPA00219"/>
<evidence type="ECO:0000256" key="3">
    <source>
        <dbReference type="ARBA" id="ARBA00022490"/>
    </source>
</evidence>
<keyword evidence="6 7" id="KW-0067">ATP-binding</keyword>
<dbReference type="InterPro" id="IPR013221">
    <property type="entry name" value="Mur_ligase_cen"/>
</dbReference>
<evidence type="ECO:0000259" key="10">
    <source>
        <dbReference type="Pfam" id="PF08245"/>
    </source>
</evidence>
<evidence type="ECO:0000259" key="9">
    <source>
        <dbReference type="Pfam" id="PF02875"/>
    </source>
</evidence>
<dbReference type="GO" id="GO:0051301">
    <property type="term" value="P:cell division"/>
    <property type="evidence" value="ECO:0007669"/>
    <property type="project" value="UniProtKB-KW"/>
</dbReference>
<dbReference type="SUPFAM" id="SSF51984">
    <property type="entry name" value="MurCD N-terminal domain"/>
    <property type="match status" value="1"/>
</dbReference>
<reference evidence="11 12" key="1">
    <citation type="submission" date="2019-08" db="EMBL/GenBank/DDBJ databases">
        <title>Complete genome sequence of Thermosulfurimonas marina SU872T, an anaerobic thermophilic chemolithoautotrophic bacterium isolated from a shallow marine hydrothermal vent.</title>
        <authorList>
            <person name="Allioux M."/>
            <person name="Jebbar M."/>
            <person name="Slobodkina G."/>
            <person name="Slobodkin A."/>
            <person name="Moalic Y."/>
            <person name="Frolova A."/>
            <person name="Shao Z."/>
            <person name="Alain K."/>
        </authorList>
    </citation>
    <scope>NUCLEOTIDE SEQUENCE [LARGE SCALE GENOMIC DNA]</scope>
    <source>
        <strain evidence="11 12">SU872</strain>
    </source>
</reference>
<dbReference type="KEGG" id="tmai:FVE67_02630"/>
<protein>
    <recommendedName>
        <fullName evidence="7 8">UDP-N-acetylmuramoylalanine--D-glutamate ligase</fullName>
        <ecNumber evidence="7 8">6.3.2.9</ecNumber>
    </recommendedName>
    <alternativeName>
        <fullName evidence="7">D-glutamic acid-adding enzyme</fullName>
    </alternativeName>
    <alternativeName>
        <fullName evidence="7">UDP-N-acetylmuramoyl-L-alanyl-D-glutamate synthetase</fullName>
    </alternativeName>
</protein>
<evidence type="ECO:0000313" key="12">
    <source>
        <dbReference type="Proteomes" id="UP000501253"/>
    </source>
</evidence>
<proteinExistence type="inferred from homology"/>
<keyword evidence="5 7" id="KW-0547">Nucleotide-binding</keyword>
<dbReference type="Proteomes" id="UP000501253">
    <property type="component" value="Chromosome"/>
</dbReference>
<evidence type="ECO:0000256" key="8">
    <source>
        <dbReference type="RuleBase" id="RU003664"/>
    </source>
</evidence>
<accession>A0A6H1WRH2</accession>
<dbReference type="GO" id="GO:0008360">
    <property type="term" value="P:regulation of cell shape"/>
    <property type="evidence" value="ECO:0007669"/>
    <property type="project" value="UniProtKB-KW"/>
</dbReference>
<dbReference type="InterPro" id="IPR036565">
    <property type="entry name" value="Mur-like_cat_sf"/>
</dbReference>
<evidence type="ECO:0000256" key="7">
    <source>
        <dbReference type="HAMAP-Rule" id="MF_00639"/>
    </source>
</evidence>
<evidence type="ECO:0000256" key="4">
    <source>
        <dbReference type="ARBA" id="ARBA00022598"/>
    </source>
</evidence>
<dbReference type="GO" id="GO:0005524">
    <property type="term" value="F:ATP binding"/>
    <property type="evidence" value="ECO:0007669"/>
    <property type="project" value="UniProtKB-UniRule"/>
</dbReference>
<dbReference type="Gene3D" id="3.90.190.20">
    <property type="entry name" value="Mur ligase, C-terminal domain"/>
    <property type="match status" value="1"/>
</dbReference>
<dbReference type="GO" id="GO:0009252">
    <property type="term" value="P:peptidoglycan biosynthetic process"/>
    <property type="evidence" value="ECO:0007669"/>
    <property type="project" value="UniProtKB-UniRule"/>
</dbReference>
<evidence type="ECO:0000256" key="6">
    <source>
        <dbReference type="ARBA" id="ARBA00022840"/>
    </source>
</evidence>
<dbReference type="GO" id="GO:0005737">
    <property type="term" value="C:cytoplasm"/>
    <property type="evidence" value="ECO:0007669"/>
    <property type="project" value="UniProtKB-SubCell"/>
</dbReference>
<dbReference type="Gene3D" id="3.40.1190.10">
    <property type="entry name" value="Mur-like, catalytic domain"/>
    <property type="match status" value="1"/>
</dbReference>
<organism evidence="11 12">
    <name type="scientific">Thermosulfurimonas marina</name>
    <dbReference type="NCBI Taxonomy" id="2047767"/>
    <lineage>
        <taxon>Bacteria</taxon>
        <taxon>Pseudomonadati</taxon>
        <taxon>Thermodesulfobacteriota</taxon>
        <taxon>Thermodesulfobacteria</taxon>
        <taxon>Thermodesulfobacteriales</taxon>
        <taxon>Thermodesulfobacteriaceae</taxon>
        <taxon>Thermosulfurimonas</taxon>
    </lineage>
</organism>
<dbReference type="Pfam" id="PF21799">
    <property type="entry name" value="MurD-like_N"/>
    <property type="match status" value="1"/>
</dbReference>
<keyword evidence="7 8" id="KW-0133">Cell shape</keyword>
<feature type="domain" description="Mur ligase central" evidence="10">
    <location>
        <begin position="114"/>
        <end position="219"/>
    </location>
</feature>
<comment type="pathway">
    <text evidence="2 7 8">Cell wall biogenesis; peptidoglycan biosynthesis.</text>
</comment>
<keyword evidence="3 7" id="KW-0963">Cytoplasm</keyword>
<evidence type="ECO:0000256" key="2">
    <source>
        <dbReference type="ARBA" id="ARBA00004752"/>
    </source>
</evidence>
<dbReference type="EC" id="6.3.2.9" evidence="7 8"/>
<keyword evidence="12" id="KW-1185">Reference proteome</keyword>
<dbReference type="Pfam" id="PF02875">
    <property type="entry name" value="Mur_ligase_C"/>
    <property type="match status" value="1"/>
</dbReference>
<dbReference type="SUPFAM" id="SSF53244">
    <property type="entry name" value="MurD-like peptide ligases, peptide-binding domain"/>
    <property type="match status" value="1"/>
</dbReference>